<feature type="non-terminal residue" evidence="5">
    <location>
        <position position="57"/>
    </location>
</feature>
<sequence length="57" mass="6174">MVMRHRQPAICLRASDYSETSQVVAFLTRAEGVVRLLAKGAKRAKSKSGGALDLLSE</sequence>
<dbReference type="SUPFAM" id="SSF50249">
    <property type="entry name" value="Nucleic acid-binding proteins"/>
    <property type="match status" value="1"/>
</dbReference>
<dbReference type="Pfam" id="PF11967">
    <property type="entry name" value="RecO_N"/>
    <property type="match status" value="1"/>
</dbReference>
<evidence type="ECO:0000256" key="2">
    <source>
        <dbReference type="ARBA" id="ARBA00023172"/>
    </source>
</evidence>
<proteinExistence type="predicted"/>
<accession>X0YEY4</accession>
<keyword evidence="3" id="KW-0234">DNA repair</keyword>
<keyword evidence="1" id="KW-0227">DNA damage</keyword>
<dbReference type="GO" id="GO:0006302">
    <property type="term" value="P:double-strand break repair"/>
    <property type="evidence" value="ECO:0007669"/>
    <property type="project" value="TreeGrafter"/>
</dbReference>
<dbReference type="EMBL" id="BARS01051480">
    <property type="protein sequence ID" value="GAG45812.1"/>
    <property type="molecule type" value="Genomic_DNA"/>
</dbReference>
<feature type="domain" description="DNA replication/recombination mediator RecO N-terminal" evidence="4">
    <location>
        <begin position="3"/>
        <end position="56"/>
    </location>
</feature>
<keyword evidence="2" id="KW-0233">DNA recombination</keyword>
<dbReference type="GO" id="GO:0006310">
    <property type="term" value="P:DNA recombination"/>
    <property type="evidence" value="ECO:0007669"/>
    <property type="project" value="UniProtKB-KW"/>
</dbReference>
<dbReference type="AlphaFoldDB" id="X0YEY4"/>
<dbReference type="PANTHER" id="PTHR33991:SF1">
    <property type="entry name" value="DNA REPAIR PROTEIN RECO"/>
    <property type="match status" value="1"/>
</dbReference>
<evidence type="ECO:0000256" key="3">
    <source>
        <dbReference type="ARBA" id="ARBA00023204"/>
    </source>
</evidence>
<comment type="caution">
    <text evidence="5">The sequence shown here is derived from an EMBL/GenBank/DDBJ whole genome shotgun (WGS) entry which is preliminary data.</text>
</comment>
<dbReference type="InterPro" id="IPR022572">
    <property type="entry name" value="DNA_rep/recomb_RecO_N"/>
</dbReference>
<dbReference type="InterPro" id="IPR012340">
    <property type="entry name" value="NA-bd_OB-fold"/>
</dbReference>
<reference evidence="5" key="1">
    <citation type="journal article" date="2014" name="Front. Microbiol.">
        <title>High frequency of phylogenetically diverse reductive dehalogenase-homologous genes in deep subseafloor sedimentary metagenomes.</title>
        <authorList>
            <person name="Kawai M."/>
            <person name="Futagami T."/>
            <person name="Toyoda A."/>
            <person name="Takaki Y."/>
            <person name="Nishi S."/>
            <person name="Hori S."/>
            <person name="Arai W."/>
            <person name="Tsubouchi T."/>
            <person name="Morono Y."/>
            <person name="Uchiyama I."/>
            <person name="Ito T."/>
            <person name="Fujiyama A."/>
            <person name="Inagaki F."/>
            <person name="Takami H."/>
        </authorList>
    </citation>
    <scope>NUCLEOTIDE SEQUENCE</scope>
    <source>
        <strain evidence="5">Expedition CK06-06</strain>
    </source>
</reference>
<dbReference type="PANTHER" id="PTHR33991">
    <property type="entry name" value="DNA REPAIR PROTEIN RECO"/>
    <property type="match status" value="1"/>
</dbReference>
<evidence type="ECO:0000313" key="5">
    <source>
        <dbReference type="EMBL" id="GAG45812.1"/>
    </source>
</evidence>
<evidence type="ECO:0000259" key="4">
    <source>
        <dbReference type="Pfam" id="PF11967"/>
    </source>
</evidence>
<name>X0YEY4_9ZZZZ</name>
<gene>
    <name evidence="5" type="ORF">S01H1_76677</name>
</gene>
<protein>
    <recommendedName>
        <fullName evidence="4">DNA replication/recombination mediator RecO N-terminal domain-containing protein</fullName>
    </recommendedName>
</protein>
<dbReference type="InterPro" id="IPR003717">
    <property type="entry name" value="RecO"/>
</dbReference>
<evidence type="ECO:0000256" key="1">
    <source>
        <dbReference type="ARBA" id="ARBA00022763"/>
    </source>
</evidence>
<dbReference type="GO" id="GO:0043590">
    <property type="term" value="C:bacterial nucleoid"/>
    <property type="evidence" value="ECO:0007669"/>
    <property type="project" value="TreeGrafter"/>
</dbReference>
<organism evidence="5">
    <name type="scientific">marine sediment metagenome</name>
    <dbReference type="NCBI Taxonomy" id="412755"/>
    <lineage>
        <taxon>unclassified sequences</taxon>
        <taxon>metagenomes</taxon>
        <taxon>ecological metagenomes</taxon>
    </lineage>
</organism>
<dbReference type="Gene3D" id="2.40.50.140">
    <property type="entry name" value="Nucleic acid-binding proteins"/>
    <property type="match status" value="1"/>
</dbReference>